<accession>A0A5N6L6V6</accession>
<name>A0A5N6L6V6_9ROSI</name>
<comment type="caution">
    <text evidence="1">The sequence shown here is derived from an EMBL/GenBank/DDBJ whole genome shotgun (WGS) entry which is preliminary data.</text>
</comment>
<proteinExistence type="predicted"/>
<dbReference type="EMBL" id="VIBQ01000099">
    <property type="protein sequence ID" value="KAB8754772.1"/>
    <property type="molecule type" value="Genomic_DNA"/>
</dbReference>
<dbReference type="AlphaFoldDB" id="A0A5N6L6V6"/>
<keyword evidence="2" id="KW-1185">Reference proteome</keyword>
<sequence>MALWTGVHACTSGVMLPKAHNHSNSGCDAGCCGMSILTTRGFALPANMRQGCGSRGEALSLS</sequence>
<dbReference type="Proteomes" id="UP000327013">
    <property type="component" value="Unassembled WGS sequence"/>
</dbReference>
<protein>
    <submittedName>
        <fullName evidence="1">Uncharacterized protein</fullName>
    </submittedName>
</protein>
<reference evidence="1 2" key="1">
    <citation type="submission" date="2019-06" db="EMBL/GenBank/DDBJ databases">
        <title>A chromosomal-level reference genome of Carpinus fangiana (Coryloideae, Betulaceae).</title>
        <authorList>
            <person name="Yang X."/>
            <person name="Wang Z."/>
            <person name="Zhang L."/>
            <person name="Hao G."/>
            <person name="Liu J."/>
            <person name="Yang Y."/>
        </authorList>
    </citation>
    <scope>NUCLEOTIDE SEQUENCE [LARGE SCALE GENOMIC DNA]</scope>
    <source>
        <strain evidence="1">Cfa_2016G</strain>
        <tissue evidence="1">Leaf</tissue>
    </source>
</reference>
<organism evidence="1 2">
    <name type="scientific">Carpinus fangiana</name>
    <dbReference type="NCBI Taxonomy" id="176857"/>
    <lineage>
        <taxon>Eukaryota</taxon>
        <taxon>Viridiplantae</taxon>
        <taxon>Streptophyta</taxon>
        <taxon>Embryophyta</taxon>
        <taxon>Tracheophyta</taxon>
        <taxon>Spermatophyta</taxon>
        <taxon>Magnoliopsida</taxon>
        <taxon>eudicotyledons</taxon>
        <taxon>Gunneridae</taxon>
        <taxon>Pentapetalae</taxon>
        <taxon>rosids</taxon>
        <taxon>fabids</taxon>
        <taxon>Fagales</taxon>
        <taxon>Betulaceae</taxon>
        <taxon>Carpinus</taxon>
    </lineage>
</organism>
<evidence type="ECO:0000313" key="1">
    <source>
        <dbReference type="EMBL" id="KAB8754772.1"/>
    </source>
</evidence>
<gene>
    <name evidence="1" type="ORF">FH972_026561</name>
</gene>
<evidence type="ECO:0000313" key="2">
    <source>
        <dbReference type="Proteomes" id="UP000327013"/>
    </source>
</evidence>